<feature type="repeat" description="ANK" evidence="1">
    <location>
        <begin position="82"/>
        <end position="114"/>
    </location>
</feature>
<feature type="repeat" description="ANK" evidence="1">
    <location>
        <begin position="48"/>
        <end position="70"/>
    </location>
</feature>
<evidence type="ECO:0008006" key="4">
    <source>
        <dbReference type="Google" id="ProtNLM"/>
    </source>
</evidence>
<dbReference type="PROSITE" id="PS50088">
    <property type="entry name" value="ANK_REPEAT"/>
    <property type="match status" value="3"/>
</dbReference>
<dbReference type="PANTHER" id="PTHR46224">
    <property type="entry name" value="ANKYRIN REPEAT FAMILY PROTEIN"/>
    <property type="match status" value="1"/>
</dbReference>
<organism evidence="2 3">
    <name type="scientific">Papaver nudicaule</name>
    <name type="common">Iceland poppy</name>
    <dbReference type="NCBI Taxonomy" id="74823"/>
    <lineage>
        <taxon>Eukaryota</taxon>
        <taxon>Viridiplantae</taxon>
        <taxon>Streptophyta</taxon>
        <taxon>Embryophyta</taxon>
        <taxon>Tracheophyta</taxon>
        <taxon>Spermatophyta</taxon>
        <taxon>Magnoliopsida</taxon>
        <taxon>Ranunculales</taxon>
        <taxon>Papaveraceae</taxon>
        <taxon>Papaveroideae</taxon>
        <taxon>Papaver</taxon>
    </lineage>
</organism>
<evidence type="ECO:0000313" key="2">
    <source>
        <dbReference type="EMBL" id="MCL7030177.1"/>
    </source>
</evidence>
<dbReference type="EMBL" id="JAJJMA010098379">
    <property type="protein sequence ID" value="MCL7030177.1"/>
    <property type="molecule type" value="Genomic_DNA"/>
</dbReference>
<evidence type="ECO:0000256" key="1">
    <source>
        <dbReference type="PROSITE-ProRule" id="PRU00023"/>
    </source>
</evidence>
<dbReference type="AlphaFoldDB" id="A0AA41S4Q4"/>
<dbReference type="InterPro" id="IPR002110">
    <property type="entry name" value="Ankyrin_rpt"/>
</dbReference>
<dbReference type="Pfam" id="PF12796">
    <property type="entry name" value="Ank_2"/>
    <property type="match status" value="1"/>
</dbReference>
<reference evidence="2" key="1">
    <citation type="submission" date="2022-03" db="EMBL/GenBank/DDBJ databases">
        <title>A functionally conserved STORR gene fusion in Papaver species that diverged 16.8 million years ago.</title>
        <authorList>
            <person name="Catania T."/>
        </authorList>
    </citation>
    <scope>NUCLEOTIDE SEQUENCE</scope>
    <source>
        <strain evidence="2">S-191538</strain>
    </source>
</reference>
<proteinExistence type="predicted"/>
<dbReference type="SMART" id="SM00248">
    <property type="entry name" value="ANK"/>
    <property type="match status" value="3"/>
</dbReference>
<sequence>MKTRKKALKFLNAAHDGKLNKLKKTAAALGRELEIGIPAVIEHAEVGDGRHAIHYAASGGRVNVLKYLIEEMKIDIDVKDDSGRTPLSWAATEERLAAVEYLLQMGANPEIPDDSKGSPLQCAAAAGKHNTVKVLLDHGAN</sequence>
<protein>
    <recommendedName>
        <fullName evidence="4">Ankyrin</fullName>
    </recommendedName>
</protein>
<dbReference type="PRINTS" id="PR01415">
    <property type="entry name" value="ANKYRIN"/>
</dbReference>
<evidence type="ECO:0000313" key="3">
    <source>
        <dbReference type="Proteomes" id="UP001177140"/>
    </source>
</evidence>
<feature type="repeat" description="ANK" evidence="1">
    <location>
        <begin position="115"/>
        <end position="141"/>
    </location>
</feature>
<accession>A0AA41S4Q4</accession>
<keyword evidence="3" id="KW-1185">Reference proteome</keyword>
<gene>
    <name evidence="2" type="ORF">MKW94_017368</name>
</gene>
<keyword evidence="1" id="KW-0040">ANK repeat</keyword>
<name>A0AA41S4Q4_PAPNU</name>
<feature type="non-terminal residue" evidence="2">
    <location>
        <position position="1"/>
    </location>
</feature>
<dbReference type="PROSITE" id="PS50297">
    <property type="entry name" value="ANK_REP_REGION"/>
    <property type="match status" value="3"/>
</dbReference>
<dbReference type="InterPro" id="IPR036770">
    <property type="entry name" value="Ankyrin_rpt-contain_sf"/>
</dbReference>
<dbReference type="InterPro" id="IPR051616">
    <property type="entry name" value="Cul2-RING_E3_ligase_SR"/>
</dbReference>
<dbReference type="Pfam" id="PF00023">
    <property type="entry name" value="Ank"/>
    <property type="match status" value="1"/>
</dbReference>
<dbReference type="Gene3D" id="1.25.40.20">
    <property type="entry name" value="Ankyrin repeat-containing domain"/>
    <property type="match status" value="1"/>
</dbReference>
<dbReference type="PANTHER" id="PTHR46224:SF6">
    <property type="entry name" value="ANKYRIN REPEAT FAMILY PROTEIN"/>
    <property type="match status" value="1"/>
</dbReference>
<comment type="caution">
    <text evidence="2">The sequence shown here is derived from an EMBL/GenBank/DDBJ whole genome shotgun (WGS) entry which is preliminary data.</text>
</comment>
<dbReference type="Proteomes" id="UP001177140">
    <property type="component" value="Unassembled WGS sequence"/>
</dbReference>
<dbReference type="SUPFAM" id="SSF48403">
    <property type="entry name" value="Ankyrin repeat"/>
    <property type="match status" value="1"/>
</dbReference>